<protein>
    <recommendedName>
        <fullName evidence="4">3-keto-disaccharide hydrolase domain-containing protein</fullName>
    </recommendedName>
</protein>
<keyword evidence="3" id="KW-1185">Reference proteome</keyword>
<organism evidence="2 3">
    <name type="scientific">Nostocoides australiense Ben110</name>
    <dbReference type="NCBI Taxonomy" id="1193182"/>
    <lineage>
        <taxon>Bacteria</taxon>
        <taxon>Bacillati</taxon>
        <taxon>Actinomycetota</taxon>
        <taxon>Actinomycetes</taxon>
        <taxon>Micrococcales</taxon>
        <taxon>Intrasporangiaceae</taxon>
        <taxon>Nostocoides</taxon>
    </lineage>
</organism>
<sequence>MSSRIAVGGLLAAGLSVLGAAGAGAAPSGMPHTAATPSPTTASAHGGYFRDAFNFQAPGWRGVVGRWSVKNGTLFAQGMPGRFSSVKHVNTYDDFDYEVRMNRIGNSDGSAPNCLIIRANPNRLSEADLWLPGYYFCYTNNGKALAVAFDARGNRRELMDYTPVKEIGTGGGYRTVRVQAFDHVFYFSVNGKEIGAFKDDLSSFGQVGAGFYVEPGKRGSLALDYANLGPIKAAISG</sequence>
<name>W6K174_9MICO</name>
<feature type="chain" id="PRO_5004877734" description="3-keto-disaccharide hydrolase domain-containing protein" evidence="1">
    <location>
        <begin position="26"/>
        <end position="237"/>
    </location>
</feature>
<evidence type="ECO:0008006" key="4">
    <source>
        <dbReference type="Google" id="ProtNLM"/>
    </source>
</evidence>
<feature type="signal peptide" evidence="1">
    <location>
        <begin position="1"/>
        <end position="25"/>
    </location>
</feature>
<dbReference type="Gene3D" id="2.60.120.560">
    <property type="entry name" value="Exo-inulinase, domain 1"/>
    <property type="match status" value="1"/>
</dbReference>
<accession>W6K174</accession>
<comment type="caution">
    <text evidence="2">The sequence shown here is derived from an EMBL/GenBank/DDBJ whole genome shotgun (WGS) entry which is preliminary data.</text>
</comment>
<evidence type="ECO:0000313" key="3">
    <source>
        <dbReference type="Proteomes" id="UP000035763"/>
    </source>
</evidence>
<dbReference type="EMBL" id="CAJA01000515">
    <property type="protein sequence ID" value="CCH75653.1"/>
    <property type="molecule type" value="Genomic_DNA"/>
</dbReference>
<reference evidence="2 3" key="1">
    <citation type="journal article" date="2013" name="ISME J.">
        <title>A metabolic model for members of the genus Tetrasphaera involved in enhanced biological phosphorus removal.</title>
        <authorList>
            <person name="Kristiansen R."/>
            <person name="Nguyen H.T.T."/>
            <person name="Saunders A.M."/>
            <person name="Nielsen J.L."/>
            <person name="Wimmer R."/>
            <person name="Le V.Q."/>
            <person name="McIlroy S.J."/>
            <person name="Petrovski S."/>
            <person name="Seviour R.J."/>
            <person name="Calteau A."/>
            <person name="Nielsen K.L."/>
            <person name="Nielsen P.H."/>
        </authorList>
    </citation>
    <scope>NUCLEOTIDE SEQUENCE [LARGE SCALE GENOMIC DNA]</scope>
    <source>
        <strain evidence="2 3">Ben110</strain>
    </source>
</reference>
<gene>
    <name evidence="2" type="ORF">BN11_870005</name>
</gene>
<dbReference type="AlphaFoldDB" id="W6K174"/>
<evidence type="ECO:0000256" key="1">
    <source>
        <dbReference type="SAM" id="SignalP"/>
    </source>
</evidence>
<dbReference type="Proteomes" id="UP000035763">
    <property type="component" value="Unassembled WGS sequence"/>
</dbReference>
<dbReference type="STRING" id="1193182.BN11_870005"/>
<keyword evidence="1" id="KW-0732">Signal</keyword>
<proteinExistence type="predicted"/>
<dbReference type="RefSeq" id="WP_048696217.1">
    <property type="nucleotide sequence ID" value="NZ_HG764815.1"/>
</dbReference>
<evidence type="ECO:0000313" key="2">
    <source>
        <dbReference type="EMBL" id="CCH75653.1"/>
    </source>
</evidence>